<evidence type="ECO:0000256" key="6">
    <source>
        <dbReference type="ARBA" id="ARBA00022989"/>
    </source>
</evidence>
<evidence type="ECO:0000256" key="3">
    <source>
        <dbReference type="ARBA" id="ARBA00022475"/>
    </source>
</evidence>
<dbReference type="PANTHER" id="PTHR30574:SF1">
    <property type="entry name" value="SULPHUR TRANSPORT DOMAIN-CONTAINING PROTEIN"/>
    <property type="match status" value="1"/>
</dbReference>
<evidence type="ECO:0000256" key="8">
    <source>
        <dbReference type="SAM" id="Phobius"/>
    </source>
</evidence>
<dbReference type="GO" id="GO:0005886">
    <property type="term" value="C:plasma membrane"/>
    <property type="evidence" value="ECO:0007669"/>
    <property type="project" value="UniProtKB-SubCell"/>
</dbReference>
<keyword evidence="4" id="KW-0997">Cell inner membrane</keyword>
<dbReference type="PANTHER" id="PTHR30574">
    <property type="entry name" value="INNER MEMBRANE PROTEIN YEDE"/>
    <property type="match status" value="1"/>
</dbReference>
<dbReference type="InterPro" id="IPR007272">
    <property type="entry name" value="Sulf_transp_TsuA/YedE"/>
</dbReference>
<name>A0A1W1C5A0_9ZZZZ</name>
<gene>
    <name evidence="9" type="ORF">MNB_SV-14-1141</name>
</gene>
<organism evidence="9">
    <name type="scientific">hydrothermal vent metagenome</name>
    <dbReference type="NCBI Taxonomy" id="652676"/>
    <lineage>
        <taxon>unclassified sequences</taxon>
        <taxon>metagenomes</taxon>
        <taxon>ecological metagenomes</taxon>
    </lineage>
</organism>
<keyword evidence="3" id="KW-1003">Cell membrane</keyword>
<evidence type="ECO:0000256" key="2">
    <source>
        <dbReference type="ARBA" id="ARBA00022448"/>
    </source>
</evidence>
<keyword evidence="7 8" id="KW-0472">Membrane</keyword>
<keyword evidence="5 8" id="KW-0812">Transmembrane</keyword>
<evidence type="ECO:0000313" key="9">
    <source>
        <dbReference type="EMBL" id="SFV60882.1"/>
    </source>
</evidence>
<accession>A0A1W1C5A0</accession>
<sequence length="78" mass="8244">MVPKMWKKRFGDSNSLRVIAALIGGIFIGFGARMAGGCTSGQGISGGAFLSVSGWLAICFFFIGGIITAFILFGNRDY</sequence>
<keyword evidence="6 8" id="KW-1133">Transmembrane helix</keyword>
<evidence type="ECO:0000256" key="1">
    <source>
        <dbReference type="ARBA" id="ARBA00004429"/>
    </source>
</evidence>
<comment type="subcellular location">
    <subcellularLocation>
        <location evidence="1">Cell inner membrane</location>
        <topology evidence="1">Multi-pass membrane protein</topology>
    </subcellularLocation>
</comment>
<evidence type="ECO:0000256" key="4">
    <source>
        <dbReference type="ARBA" id="ARBA00022519"/>
    </source>
</evidence>
<dbReference type="Pfam" id="PF04143">
    <property type="entry name" value="Sulf_transp"/>
    <property type="match status" value="1"/>
</dbReference>
<proteinExistence type="predicted"/>
<dbReference type="EMBL" id="FPHN01000118">
    <property type="protein sequence ID" value="SFV60882.1"/>
    <property type="molecule type" value="Genomic_DNA"/>
</dbReference>
<keyword evidence="2" id="KW-0813">Transport</keyword>
<protein>
    <submittedName>
        <fullName evidence="9">Uncharacterized protein</fullName>
    </submittedName>
</protein>
<reference evidence="9" key="1">
    <citation type="submission" date="2016-10" db="EMBL/GenBank/DDBJ databases">
        <authorList>
            <person name="de Groot N.N."/>
        </authorList>
    </citation>
    <scope>NUCLEOTIDE SEQUENCE</scope>
</reference>
<evidence type="ECO:0000256" key="7">
    <source>
        <dbReference type="ARBA" id="ARBA00023136"/>
    </source>
</evidence>
<dbReference type="AlphaFoldDB" id="A0A1W1C5A0"/>
<evidence type="ECO:0000256" key="5">
    <source>
        <dbReference type="ARBA" id="ARBA00022692"/>
    </source>
</evidence>
<feature type="transmembrane region" description="Helical" evidence="8">
    <location>
        <begin position="50"/>
        <end position="73"/>
    </location>
</feature>